<evidence type="ECO:0000256" key="8">
    <source>
        <dbReference type="HAMAP-Rule" id="MF_00258"/>
    </source>
</evidence>
<dbReference type="PANTHER" id="PTHR21198:SF2">
    <property type="entry name" value="GLUTAMATE RACEMASE"/>
    <property type="match status" value="1"/>
</dbReference>
<dbReference type="InterPro" id="IPR004391">
    <property type="entry name" value="Glu_race"/>
</dbReference>
<dbReference type="OrthoDB" id="9801055at2"/>
<evidence type="ECO:0000313" key="10">
    <source>
        <dbReference type="Proteomes" id="UP000198618"/>
    </source>
</evidence>
<comment type="function">
    <text evidence="8">Provides the (R)-glutamate required for cell wall biosynthesis.</text>
</comment>
<keyword evidence="10" id="KW-1185">Reference proteome</keyword>
<dbReference type="InterPro" id="IPR033134">
    <property type="entry name" value="Asp/Glu_racemase_AS_2"/>
</dbReference>
<comment type="similarity">
    <text evidence="8">Belongs to the aspartate/glutamate racemases family.</text>
</comment>
<keyword evidence="6 8" id="KW-0961">Cell wall biogenesis/degradation</keyword>
<dbReference type="InterPro" id="IPR001920">
    <property type="entry name" value="Asp/Glu_race"/>
</dbReference>
<dbReference type="PANTHER" id="PTHR21198">
    <property type="entry name" value="GLUTAMATE RACEMASE"/>
    <property type="match status" value="1"/>
</dbReference>
<dbReference type="STRING" id="930131.SAMN05216389_11167"/>
<dbReference type="PROSITE" id="PS00924">
    <property type="entry name" value="ASP_GLU_RACEMASE_2"/>
    <property type="match status" value="1"/>
</dbReference>
<dbReference type="Gene3D" id="3.40.50.1860">
    <property type="match status" value="2"/>
</dbReference>
<comment type="catalytic activity">
    <reaction evidence="1 8">
        <text>L-glutamate = D-glutamate</text>
        <dbReference type="Rhea" id="RHEA:12813"/>
        <dbReference type="ChEBI" id="CHEBI:29985"/>
        <dbReference type="ChEBI" id="CHEBI:29986"/>
        <dbReference type="EC" id="5.1.1.3"/>
    </reaction>
</comment>
<evidence type="ECO:0000256" key="6">
    <source>
        <dbReference type="ARBA" id="ARBA00023316"/>
    </source>
</evidence>
<feature type="binding site" evidence="8">
    <location>
        <begin position="73"/>
        <end position="74"/>
    </location>
    <ligand>
        <name>substrate</name>
    </ligand>
</feature>
<organism evidence="9 10">
    <name type="scientific">Oceanobacillus limi</name>
    <dbReference type="NCBI Taxonomy" id="930131"/>
    <lineage>
        <taxon>Bacteria</taxon>
        <taxon>Bacillati</taxon>
        <taxon>Bacillota</taxon>
        <taxon>Bacilli</taxon>
        <taxon>Bacillales</taxon>
        <taxon>Bacillaceae</taxon>
        <taxon>Oceanobacillus</taxon>
    </lineage>
</organism>
<dbReference type="PROSITE" id="PS00923">
    <property type="entry name" value="ASP_GLU_RACEMASE_1"/>
    <property type="match status" value="1"/>
</dbReference>
<dbReference type="GO" id="GO:0008881">
    <property type="term" value="F:glutamate racemase activity"/>
    <property type="evidence" value="ECO:0007669"/>
    <property type="project" value="UniProtKB-UniRule"/>
</dbReference>
<dbReference type="Pfam" id="PF01177">
    <property type="entry name" value="Asp_Glu_race"/>
    <property type="match status" value="1"/>
</dbReference>
<dbReference type="GO" id="GO:0042802">
    <property type="term" value="F:identical protein binding"/>
    <property type="evidence" value="ECO:0007669"/>
    <property type="project" value="UniProtKB-ARBA"/>
</dbReference>
<evidence type="ECO:0000313" key="9">
    <source>
        <dbReference type="EMBL" id="SET43467.1"/>
    </source>
</evidence>
<dbReference type="HAMAP" id="MF_00258">
    <property type="entry name" value="Glu_racemase"/>
    <property type="match status" value="1"/>
</dbReference>
<dbReference type="NCBIfam" id="TIGR00067">
    <property type="entry name" value="glut_race"/>
    <property type="match status" value="1"/>
</dbReference>
<dbReference type="Proteomes" id="UP000198618">
    <property type="component" value="Unassembled WGS sequence"/>
</dbReference>
<dbReference type="GO" id="GO:0008360">
    <property type="term" value="P:regulation of cell shape"/>
    <property type="evidence" value="ECO:0007669"/>
    <property type="project" value="UniProtKB-KW"/>
</dbReference>
<accession>A0A1I0EF54</accession>
<evidence type="ECO:0000256" key="2">
    <source>
        <dbReference type="ARBA" id="ARBA00013090"/>
    </source>
</evidence>
<evidence type="ECO:0000256" key="1">
    <source>
        <dbReference type="ARBA" id="ARBA00001602"/>
    </source>
</evidence>
<feature type="active site" description="Proton donor/acceptor" evidence="8">
    <location>
        <position position="185"/>
    </location>
</feature>
<gene>
    <name evidence="8" type="primary">murI</name>
    <name evidence="9" type="ORF">SAMN05216389_11167</name>
</gene>
<dbReference type="RefSeq" id="WP_090870576.1">
    <property type="nucleotide sequence ID" value="NZ_FOHE01000011.1"/>
</dbReference>
<keyword evidence="5 8" id="KW-0413">Isomerase</keyword>
<name>A0A1I0EF54_9BACI</name>
<dbReference type="UniPathway" id="UPA00219"/>
<proteinExistence type="inferred from homology"/>
<comment type="pathway">
    <text evidence="8">Cell wall biogenesis; peptidoglycan biosynthesis.</text>
</comment>
<evidence type="ECO:0000256" key="3">
    <source>
        <dbReference type="ARBA" id="ARBA00022960"/>
    </source>
</evidence>
<evidence type="ECO:0000256" key="5">
    <source>
        <dbReference type="ARBA" id="ARBA00023235"/>
    </source>
</evidence>
<dbReference type="EC" id="5.1.1.3" evidence="2 8"/>
<feature type="binding site" evidence="8">
    <location>
        <begin position="41"/>
        <end position="42"/>
    </location>
    <ligand>
        <name>substrate</name>
    </ligand>
</feature>
<dbReference type="EMBL" id="FOHE01000011">
    <property type="protein sequence ID" value="SET43467.1"/>
    <property type="molecule type" value="Genomic_DNA"/>
</dbReference>
<reference evidence="9 10" key="1">
    <citation type="submission" date="2016-10" db="EMBL/GenBank/DDBJ databases">
        <authorList>
            <person name="de Groot N.N."/>
        </authorList>
    </citation>
    <scope>NUCLEOTIDE SEQUENCE [LARGE SCALE GENOMIC DNA]</scope>
    <source>
        <strain evidence="9 10">IBRC-M 10780</strain>
    </source>
</reference>
<dbReference type="InterPro" id="IPR018187">
    <property type="entry name" value="Asp/Glu_racemase_AS_1"/>
</dbReference>
<dbReference type="AlphaFoldDB" id="A0A1I0EF54"/>
<feature type="binding site" evidence="8">
    <location>
        <begin position="9"/>
        <end position="10"/>
    </location>
    <ligand>
        <name>substrate</name>
    </ligand>
</feature>
<dbReference type="InterPro" id="IPR015942">
    <property type="entry name" value="Asp/Glu/hydantoin_racemase"/>
</dbReference>
<dbReference type="FunFam" id="3.40.50.1860:FF:000002">
    <property type="entry name" value="Glutamate racemase"/>
    <property type="match status" value="1"/>
</dbReference>
<sequence length="274" mass="30273">MNKPIGVIDSGVGGLTVVHELMRQLPKEKLIYLGDTQRCPYGPRSESEVVEFTWEMVDYLLEKDVKMIIVACNTATAYTLQDLQRNLNIPVLGVIQPGARAAINFTQSNHVGIIGTEGTIKSNAYIHALQHIKSDIKIDALACPLFVPMVEQGILAGDLAKDIVQKSLQPIIRDKANMDSLILGCTHYPLIKDVIQTVLGPEITLISSSEETAREASALLEFHQLLNNGDEKTTHQFYTTGELDIFTEITRSIFNSSVENLQSVTIEKAVIQKN</sequence>
<keyword evidence="4 8" id="KW-0573">Peptidoglycan synthesis</keyword>
<feature type="active site" description="Proton donor/acceptor" evidence="8">
    <location>
        <position position="72"/>
    </location>
</feature>
<feature type="binding site" evidence="8">
    <location>
        <begin position="186"/>
        <end position="187"/>
    </location>
    <ligand>
        <name>substrate</name>
    </ligand>
</feature>
<keyword evidence="3 8" id="KW-0133">Cell shape</keyword>
<protein>
    <recommendedName>
        <fullName evidence="7 8">Glutamate racemase</fullName>
        <ecNumber evidence="2 8">5.1.1.3</ecNumber>
    </recommendedName>
</protein>
<evidence type="ECO:0000256" key="7">
    <source>
        <dbReference type="ARBA" id="ARBA00070053"/>
    </source>
</evidence>
<evidence type="ECO:0000256" key="4">
    <source>
        <dbReference type="ARBA" id="ARBA00022984"/>
    </source>
</evidence>
<dbReference type="GO" id="GO:0009252">
    <property type="term" value="P:peptidoglycan biosynthetic process"/>
    <property type="evidence" value="ECO:0007669"/>
    <property type="project" value="UniProtKB-UniRule"/>
</dbReference>
<dbReference type="GO" id="GO:0071555">
    <property type="term" value="P:cell wall organization"/>
    <property type="evidence" value="ECO:0007669"/>
    <property type="project" value="UniProtKB-KW"/>
</dbReference>
<dbReference type="NCBIfam" id="NF002035">
    <property type="entry name" value="PRK00865.1-3"/>
    <property type="match status" value="1"/>
</dbReference>
<dbReference type="SUPFAM" id="SSF53681">
    <property type="entry name" value="Aspartate/glutamate racemase"/>
    <property type="match status" value="2"/>
</dbReference>